<dbReference type="AlphaFoldDB" id="A0A067PBB8"/>
<feature type="compositionally biased region" description="Polar residues" evidence="1">
    <location>
        <begin position="1"/>
        <end position="27"/>
    </location>
</feature>
<feature type="region of interest" description="Disordered" evidence="1">
    <location>
        <begin position="266"/>
        <end position="339"/>
    </location>
</feature>
<keyword evidence="3" id="KW-1185">Reference proteome</keyword>
<feature type="compositionally biased region" description="Basic and acidic residues" evidence="1">
    <location>
        <begin position="329"/>
        <end position="339"/>
    </location>
</feature>
<feature type="compositionally biased region" description="Gly residues" evidence="1">
    <location>
        <begin position="272"/>
        <end position="287"/>
    </location>
</feature>
<dbReference type="Proteomes" id="UP000027265">
    <property type="component" value="Unassembled WGS sequence"/>
</dbReference>
<dbReference type="EMBL" id="KL197751">
    <property type="protein sequence ID" value="KDQ51125.1"/>
    <property type="molecule type" value="Genomic_DNA"/>
</dbReference>
<organism evidence="2 3">
    <name type="scientific">Jaapia argillacea MUCL 33604</name>
    <dbReference type="NCBI Taxonomy" id="933084"/>
    <lineage>
        <taxon>Eukaryota</taxon>
        <taxon>Fungi</taxon>
        <taxon>Dikarya</taxon>
        <taxon>Basidiomycota</taxon>
        <taxon>Agaricomycotina</taxon>
        <taxon>Agaricomycetes</taxon>
        <taxon>Agaricomycetidae</taxon>
        <taxon>Jaapiales</taxon>
        <taxon>Jaapiaceae</taxon>
        <taxon>Jaapia</taxon>
    </lineage>
</organism>
<dbReference type="InParanoid" id="A0A067PBB8"/>
<evidence type="ECO:0000313" key="2">
    <source>
        <dbReference type="EMBL" id="KDQ51125.1"/>
    </source>
</evidence>
<evidence type="ECO:0000313" key="3">
    <source>
        <dbReference type="Proteomes" id="UP000027265"/>
    </source>
</evidence>
<feature type="compositionally biased region" description="Polar residues" evidence="1">
    <location>
        <begin position="136"/>
        <end position="179"/>
    </location>
</feature>
<sequence length="339" mass="36367">MGRGRNLSSNTASDSGPPQMQQGNFQSPYHPDSPSAQQTALIQQQYGVHQQGYNSHSPYQPNSPSAQQTTLSQQQYGVHQQGYNSQSPYQPNSPSAQQTTLSQQQYGVQQQGYNSQSPYQPDSQSMQQYGLSQQQYNLPSQQAYNPQSPFQTNGQAGQQFTAQAPGQTAYSVESQYSYNSGSSAASSPTPSTGPLIVPAAAGRVRQRPTQSIDPFANGSYPSAAQGSSYPHDTEPPLYPAPVVALEPQRRRSDGANLYNGWELHHVPSDGIMRGGSDIGNVGPGETGAGEVAERTYPISTSPAPSAPAYTFVGSSPPTTRSPSLVRPVTRGEKLTKRPR</sequence>
<feature type="compositionally biased region" description="Polar residues" evidence="1">
    <location>
        <begin position="34"/>
        <end position="82"/>
    </location>
</feature>
<feature type="compositionally biased region" description="Polar residues" evidence="1">
    <location>
        <begin position="219"/>
        <end position="230"/>
    </location>
</feature>
<feature type="compositionally biased region" description="Low complexity" evidence="1">
    <location>
        <begin position="295"/>
        <end position="310"/>
    </location>
</feature>
<feature type="compositionally biased region" description="Low complexity" evidence="1">
    <location>
        <begin position="83"/>
        <end position="135"/>
    </location>
</feature>
<accession>A0A067PBB8</accession>
<gene>
    <name evidence="2" type="ORF">JAAARDRAFT_538306</name>
</gene>
<feature type="region of interest" description="Disordered" evidence="1">
    <location>
        <begin position="1"/>
        <end position="239"/>
    </location>
</feature>
<dbReference type="STRING" id="933084.A0A067PBB8"/>
<proteinExistence type="predicted"/>
<feature type="compositionally biased region" description="Low complexity" evidence="1">
    <location>
        <begin position="180"/>
        <end position="193"/>
    </location>
</feature>
<name>A0A067PBB8_9AGAM</name>
<reference evidence="3" key="1">
    <citation type="journal article" date="2014" name="Proc. Natl. Acad. Sci. U.S.A.">
        <title>Extensive sampling of basidiomycete genomes demonstrates inadequacy of the white-rot/brown-rot paradigm for wood decay fungi.</title>
        <authorList>
            <person name="Riley R."/>
            <person name="Salamov A.A."/>
            <person name="Brown D.W."/>
            <person name="Nagy L.G."/>
            <person name="Floudas D."/>
            <person name="Held B.W."/>
            <person name="Levasseur A."/>
            <person name="Lombard V."/>
            <person name="Morin E."/>
            <person name="Otillar R."/>
            <person name="Lindquist E.A."/>
            <person name="Sun H."/>
            <person name="LaButti K.M."/>
            <person name="Schmutz J."/>
            <person name="Jabbour D."/>
            <person name="Luo H."/>
            <person name="Baker S.E."/>
            <person name="Pisabarro A.G."/>
            <person name="Walton J.D."/>
            <person name="Blanchette R.A."/>
            <person name="Henrissat B."/>
            <person name="Martin F."/>
            <person name="Cullen D."/>
            <person name="Hibbett D.S."/>
            <person name="Grigoriev I.V."/>
        </authorList>
    </citation>
    <scope>NUCLEOTIDE SEQUENCE [LARGE SCALE GENOMIC DNA]</scope>
    <source>
        <strain evidence="3">MUCL 33604</strain>
    </source>
</reference>
<feature type="compositionally biased region" description="Polar residues" evidence="1">
    <location>
        <begin position="312"/>
        <end position="322"/>
    </location>
</feature>
<protein>
    <submittedName>
        <fullName evidence="2">Uncharacterized protein</fullName>
    </submittedName>
</protein>
<dbReference type="HOGENOM" id="CLU_819073_0_0_1"/>
<evidence type="ECO:0000256" key="1">
    <source>
        <dbReference type="SAM" id="MobiDB-lite"/>
    </source>
</evidence>